<protein>
    <recommendedName>
        <fullName evidence="1">Integrase zinc-binding domain-containing protein</fullName>
    </recommendedName>
</protein>
<keyword evidence="3" id="KW-1185">Reference proteome</keyword>
<gene>
    <name evidence="2" type="ORF">DEA37_0014832</name>
</gene>
<dbReference type="InterPro" id="IPR050951">
    <property type="entry name" value="Retrovirus_Pol_polyprotein"/>
</dbReference>
<dbReference type="Gene3D" id="1.10.340.70">
    <property type="match status" value="1"/>
</dbReference>
<evidence type="ECO:0000313" key="3">
    <source>
        <dbReference type="Proteomes" id="UP000324629"/>
    </source>
</evidence>
<comment type="caution">
    <text evidence="2">The sequence shown here is derived from an EMBL/GenBank/DDBJ whole genome shotgun (WGS) entry which is preliminary data.</text>
</comment>
<organism evidence="2 3">
    <name type="scientific">Paragonimus westermani</name>
    <dbReference type="NCBI Taxonomy" id="34504"/>
    <lineage>
        <taxon>Eukaryota</taxon>
        <taxon>Metazoa</taxon>
        <taxon>Spiralia</taxon>
        <taxon>Lophotrochozoa</taxon>
        <taxon>Platyhelminthes</taxon>
        <taxon>Trematoda</taxon>
        <taxon>Digenea</taxon>
        <taxon>Plagiorchiida</taxon>
        <taxon>Troglotremata</taxon>
        <taxon>Troglotrematidae</taxon>
        <taxon>Paragonimus</taxon>
    </lineage>
</organism>
<reference evidence="2 3" key="1">
    <citation type="journal article" date="2019" name="Gigascience">
        <title>Whole-genome sequence of the oriental lung fluke Paragonimus westermani.</title>
        <authorList>
            <person name="Oey H."/>
            <person name="Zakrzewski M."/>
            <person name="Narain K."/>
            <person name="Devi K.R."/>
            <person name="Agatsuma T."/>
            <person name="Nawaratna S."/>
            <person name="Gobert G.N."/>
            <person name="Jones M.K."/>
            <person name="Ragan M.A."/>
            <person name="McManus D.P."/>
            <person name="Krause L."/>
        </authorList>
    </citation>
    <scope>NUCLEOTIDE SEQUENCE [LARGE SCALE GENOMIC DNA]</scope>
    <source>
        <strain evidence="2 3">IND2009</strain>
    </source>
</reference>
<evidence type="ECO:0000259" key="1">
    <source>
        <dbReference type="Pfam" id="PF17921"/>
    </source>
</evidence>
<evidence type="ECO:0000313" key="2">
    <source>
        <dbReference type="EMBL" id="KAA3670973.1"/>
    </source>
</evidence>
<dbReference type="AlphaFoldDB" id="A0A5J4N646"/>
<feature type="domain" description="Integrase zinc-binding" evidence="1">
    <location>
        <begin position="361"/>
        <end position="412"/>
    </location>
</feature>
<dbReference type="InterPro" id="IPR041588">
    <property type="entry name" value="Integrase_H2C2"/>
</dbReference>
<dbReference type="EMBL" id="QNGE01007614">
    <property type="protein sequence ID" value="KAA3670973.1"/>
    <property type="molecule type" value="Genomic_DNA"/>
</dbReference>
<dbReference type="FunFam" id="1.10.340.70:FF:000004">
    <property type="entry name" value="Retrovirus-related Pol polyprotein from transposon 297-like Protein"/>
    <property type="match status" value="1"/>
</dbReference>
<feature type="non-terminal residue" evidence="2">
    <location>
        <position position="1"/>
    </location>
</feature>
<name>A0A5J4N646_9TREM</name>
<dbReference type="PANTHER" id="PTHR37984:SF8">
    <property type="entry name" value="CCHC-TYPE DOMAIN-CONTAINING PROTEIN"/>
    <property type="match status" value="1"/>
</dbReference>
<accession>A0A5J4N646</accession>
<sequence>VMDYLQGFKDVSEDGEFASFSDFKGCLDSTTITLLYDAHPRIHRLTNGEVNDSRHLFEYNTPTAELEQYAADVHGKYITIMDICNIRHRLKPPVIGRFPINRRWLAEYNLPKISMFRQEVTAAGSDIFQLDDKMLHHGLAKLHGVTPRTGSRVFKAIIAFTHKSIETAKAASPYTDFSPLPSWSAKTAKGSYNRPHQLSYDIINYACSVASTSNTVPTPTLKRKHRPRVAPVFIDDTSEDEFRVAWSVRLEKYNFEIGYTPDKNIVPADTLSRTPLATEKDNCSGYDQVYLTLAESDSRPSRIRQTFAYDEEMEKIEEQIRNGWPDNARQVSEIIRPHFRVRCELTTENGLVFHGERLNSPRAARKLTMQEIHRSHLSVGSCTRRAEDTVYWPGMTSHIEDFVSTCTICKQYGIGQSKEPMVCRSVPKRLWQHVAVDLFSHADKSSTSGGLFQ</sequence>
<dbReference type="Pfam" id="PF17921">
    <property type="entry name" value="Integrase_H2C2"/>
    <property type="match status" value="1"/>
</dbReference>
<proteinExistence type="predicted"/>
<dbReference type="PANTHER" id="PTHR37984">
    <property type="entry name" value="PROTEIN CBG26694"/>
    <property type="match status" value="1"/>
</dbReference>
<dbReference type="Proteomes" id="UP000324629">
    <property type="component" value="Unassembled WGS sequence"/>
</dbReference>